<keyword evidence="2" id="KW-1185">Reference proteome</keyword>
<feature type="non-terminal residue" evidence="1">
    <location>
        <position position="73"/>
    </location>
</feature>
<protein>
    <submittedName>
        <fullName evidence="1">Uncharacterized protein</fullName>
    </submittedName>
</protein>
<reference evidence="1 2" key="1">
    <citation type="journal article" date="2021" name="BMC Genomics">
        <title>Datura genome reveals duplications of psychoactive alkaloid biosynthetic genes and high mutation rate following tissue culture.</title>
        <authorList>
            <person name="Rajewski A."/>
            <person name="Carter-House D."/>
            <person name="Stajich J."/>
            <person name="Litt A."/>
        </authorList>
    </citation>
    <scope>NUCLEOTIDE SEQUENCE [LARGE SCALE GENOMIC DNA]</scope>
    <source>
        <strain evidence="1">AR-01</strain>
    </source>
</reference>
<name>A0ABS8WTP4_DATST</name>
<sequence length="73" mass="8170">NPRKDSHYMAITTRSGRMLAENTLISAEQAEELALETELAVEDEAEQLNLAKSLEPVIVENSQRDEGKAKEKE</sequence>
<evidence type="ECO:0000313" key="1">
    <source>
        <dbReference type="EMBL" id="MCE3214889.1"/>
    </source>
</evidence>
<comment type="caution">
    <text evidence="1">The sequence shown here is derived from an EMBL/GenBank/DDBJ whole genome shotgun (WGS) entry which is preliminary data.</text>
</comment>
<accession>A0ABS8WTP4</accession>
<organism evidence="1 2">
    <name type="scientific">Datura stramonium</name>
    <name type="common">Jimsonweed</name>
    <name type="synonym">Common thornapple</name>
    <dbReference type="NCBI Taxonomy" id="4076"/>
    <lineage>
        <taxon>Eukaryota</taxon>
        <taxon>Viridiplantae</taxon>
        <taxon>Streptophyta</taxon>
        <taxon>Embryophyta</taxon>
        <taxon>Tracheophyta</taxon>
        <taxon>Spermatophyta</taxon>
        <taxon>Magnoliopsida</taxon>
        <taxon>eudicotyledons</taxon>
        <taxon>Gunneridae</taxon>
        <taxon>Pentapetalae</taxon>
        <taxon>asterids</taxon>
        <taxon>lamiids</taxon>
        <taxon>Solanales</taxon>
        <taxon>Solanaceae</taxon>
        <taxon>Solanoideae</taxon>
        <taxon>Datureae</taxon>
        <taxon>Datura</taxon>
    </lineage>
</organism>
<gene>
    <name evidence="1" type="ORF">HAX54_000215</name>
</gene>
<proteinExistence type="predicted"/>
<dbReference type="EMBL" id="JACEIK010010031">
    <property type="protein sequence ID" value="MCE3214889.1"/>
    <property type="molecule type" value="Genomic_DNA"/>
</dbReference>
<feature type="non-terminal residue" evidence="1">
    <location>
        <position position="1"/>
    </location>
</feature>
<evidence type="ECO:0000313" key="2">
    <source>
        <dbReference type="Proteomes" id="UP000823775"/>
    </source>
</evidence>
<dbReference type="Proteomes" id="UP000823775">
    <property type="component" value="Unassembled WGS sequence"/>
</dbReference>